<proteinExistence type="inferred from homology"/>
<organism evidence="3 4">
    <name type="scientific">Catenulispora pinistramenti</name>
    <dbReference type="NCBI Taxonomy" id="2705254"/>
    <lineage>
        <taxon>Bacteria</taxon>
        <taxon>Bacillati</taxon>
        <taxon>Actinomycetota</taxon>
        <taxon>Actinomycetes</taxon>
        <taxon>Catenulisporales</taxon>
        <taxon>Catenulisporaceae</taxon>
        <taxon>Catenulispora</taxon>
    </lineage>
</organism>
<comment type="caution">
    <text evidence="3">The sequence shown here is derived from an EMBL/GenBank/DDBJ whole genome shotgun (WGS) entry which is preliminary data.</text>
</comment>
<sequence length="279" mass="29850">MRIVDAHHHLWDLAVRDQAWTADLPALRRSFHLSDLAPPAAAAGVTATVLVQTIHAVDETPEMLALAETSDLVAGVVGWTDVTEPNFGERLAELLSGAGGRWLVGIRHQVQELPDGAWLTGTETLRGLRQLAPTGLAFDLIVRADQLPACVAAARAVPELSFVLDHLGKPPIAAGELEPWASDIRTLAESPNVSCKLSGMVTEADPEHWKLADLRPYAEVVLEAFGPGRVMFGSDWPVSTLAADYAQVVDTAKELTAGLSESEREAVFGGTAIKVYGLE</sequence>
<dbReference type="InterPro" id="IPR052350">
    <property type="entry name" value="Metallo-dep_Lactonases"/>
</dbReference>
<accession>A0ABS5KUI9</accession>
<dbReference type="EMBL" id="JAAFYZ010000080">
    <property type="protein sequence ID" value="MBS2549728.1"/>
    <property type="molecule type" value="Genomic_DNA"/>
</dbReference>
<dbReference type="RefSeq" id="WP_212011293.1">
    <property type="nucleotide sequence ID" value="NZ_JAAFYZ010000080.1"/>
</dbReference>
<dbReference type="SUPFAM" id="SSF51556">
    <property type="entry name" value="Metallo-dependent hydrolases"/>
    <property type="match status" value="1"/>
</dbReference>
<evidence type="ECO:0000256" key="1">
    <source>
        <dbReference type="ARBA" id="ARBA00038310"/>
    </source>
</evidence>
<dbReference type="Proteomes" id="UP000730482">
    <property type="component" value="Unassembled WGS sequence"/>
</dbReference>
<name>A0ABS5KUI9_9ACTN</name>
<dbReference type="PANTHER" id="PTHR43569">
    <property type="entry name" value="AMIDOHYDROLASE"/>
    <property type="match status" value="1"/>
</dbReference>
<dbReference type="InterPro" id="IPR032466">
    <property type="entry name" value="Metal_Hydrolase"/>
</dbReference>
<dbReference type="InterPro" id="IPR006680">
    <property type="entry name" value="Amidohydro-rel"/>
</dbReference>
<keyword evidence="4" id="KW-1185">Reference proteome</keyword>
<reference evidence="3 4" key="1">
    <citation type="submission" date="2020-02" db="EMBL/GenBank/DDBJ databases">
        <title>Acidophilic actinobacteria isolated from forest soil.</title>
        <authorList>
            <person name="Golinska P."/>
        </authorList>
    </citation>
    <scope>NUCLEOTIDE SEQUENCE [LARGE SCALE GENOMIC DNA]</scope>
    <source>
        <strain evidence="3 4">NL8</strain>
    </source>
</reference>
<evidence type="ECO:0000313" key="3">
    <source>
        <dbReference type="EMBL" id="MBS2549728.1"/>
    </source>
</evidence>
<dbReference type="PANTHER" id="PTHR43569:SF2">
    <property type="entry name" value="AMIDOHYDROLASE-RELATED DOMAIN-CONTAINING PROTEIN"/>
    <property type="match status" value="1"/>
</dbReference>
<protein>
    <submittedName>
        <fullName evidence="3">Amidohydrolase family protein</fullName>
    </submittedName>
</protein>
<dbReference type="Pfam" id="PF04909">
    <property type="entry name" value="Amidohydro_2"/>
    <property type="match status" value="1"/>
</dbReference>
<gene>
    <name evidence="3" type="ORF">KGQ19_22955</name>
</gene>
<feature type="domain" description="Amidohydrolase-related" evidence="2">
    <location>
        <begin position="4"/>
        <end position="278"/>
    </location>
</feature>
<evidence type="ECO:0000259" key="2">
    <source>
        <dbReference type="Pfam" id="PF04909"/>
    </source>
</evidence>
<comment type="similarity">
    <text evidence="1">Belongs to the metallo-dependent hydrolases superfamily.</text>
</comment>
<evidence type="ECO:0000313" key="4">
    <source>
        <dbReference type="Proteomes" id="UP000730482"/>
    </source>
</evidence>
<dbReference type="Gene3D" id="3.20.20.140">
    <property type="entry name" value="Metal-dependent hydrolases"/>
    <property type="match status" value="1"/>
</dbReference>